<reference evidence="1 2" key="1">
    <citation type="submission" date="2020-08" db="EMBL/GenBank/DDBJ databases">
        <title>Sequencing the genomes of 1000 actinobacteria strains.</title>
        <authorList>
            <person name="Klenk H.-P."/>
        </authorList>
    </citation>
    <scope>NUCLEOTIDE SEQUENCE [LARGE SCALE GENOMIC DNA]</scope>
    <source>
        <strain evidence="1 2">DSM 45809</strain>
    </source>
</reference>
<organism evidence="1 2">
    <name type="scientific">Actinoplanes octamycinicus</name>
    <dbReference type="NCBI Taxonomy" id="135948"/>
    <lineage>
        <taxon>Bacteria</taxon>
        <taxon>Bacillati</taxon>
        <taxon>Actinomycetota</taxon>
        <taxon>Actinomycetes</taxon>
        <taxon>Micromonosporales</taxon>
        <taxon>Micromonosporaceae</taxon>
        <taxon>Actinoplanes</taxon>
    </lineage>
</organism>
<dbReference type="InterPro" id="IPR011990">
    <property type="entry name" value="TPR-like_helical_dom_sf"/>
</dbReference>
<name>A0A7W7M600_9ACTN</name>
<dbReference type="AlphaFoldDB" id="A0A7W7M600"/>
<dbReference type="Proteomes" id="UP000546162">
    <property type="component" value="Unassembled WGS sequence"/>
</dbReference>
<gene>
    <name evidence="1" type="ORF">BJY16_001776</name>
</gene>
<evidence type="ECO:0000313" key="2">
    <source>
        <dbReference type="Proteomes" id="UP000546162"/>
    </source>
</evidence>
<dbReference type="EMBL" id="JACHNB010000001">
    <property type="protein sequence ID" value="MBB4738317.1"/>
    <property type="molecule type" value="Genomic_DNA"/>
</dbReference>
<dbReference type="CDD" id="cd00719">
    <property type="entry name" value="GIY-YIG_SF"/>
    <property type="match status" value="1"/>
</dbReference>
<dbReference type="InterPro" id="IPR006597">
    <property type="entry name" value="Sel1-like"/>
</dbReference>
<accession>A0A7W7M600</accession>
<dbReference type="RefSeq" id="WP_185038600.1">
    <property type="nucleotide sequence ID" value="NZ_BAABFG010000005.1"/>
</dbReference>
<sequence length="622" mass="69172">MLSFTDGQLYVGQAVNVVTRFGDHRKTYNDIAELYFWNVPRELLDAYEQQAIQILQSEGLLLRNVIYASGRLGASDLDTITSPAEQLAWFASAVSDDLGDETRPDRTQTRIANKGRFDQVATDPRLVPILPAVRRYLARTIPFPRRTEFSRWSISAAPNTNKNSAPRMFTITVHSLETLHVWAPFDEQHRTIFELNVDLATMQRHWPDLGDLAQTFGAAVVQDTIYRVRPGVLRLSVEGPRNFMRLLDVDGVVEAARRLNLDMMRKGPAVQYKSHSFHLSDLLLDPVTDATSGVSDDPLNCGLVADALGDLRLAEQLYRQAADAGNPEAAFRIGDLHTERREDDHAEFWYDCAERGGYHGVRRSPHFGNTYALMEHGGYAAERDDLSAAADYFRHAVYSGSTKAYLELGSVLQELGDDAAAEMAYRHGAQAGHALGWYYLAWLRMHEGDTEQAETLFWRAADAGHFGSLIEIGVMQQERGEHDLAEANFRKAAKARFPNAEVMLGNIAAQRDDRAAAIKHYNRAIKWGNTGGMIGLGLLLESDGDLHGAESCYRQAAEAGDLLGFVNLAMLYALQHDDERAEAYCSEAVEAGYADAFADLGDMLEEEGYPEAAQHYYSLAAA</sequence>
<evidence type="ECO:0000313" key="1">
    <source>
        <dbReference type="EMBL" id="MBB4738317.1"/>
    </source>
</evidence>
<dbReference type="SMART" id="SM00671">
    <property type="entry name" value="SEL1"/>
    <property type="match status" value="5"/>
</dbReference>
<dbReference type="SUPFAM" id="SSF81901">
    <property type="entry name" value="HCP-like"/>
    <property type="match status" value="3"/>
</dbReference>
<dbReference type="InterPro" id="IPR050767">
    <property type="entry name" value="Sel1_AlgK"/>
</dbReference>
<proteinExistence type="predicted"/>
<keyword evidence="2" id="KW-1185">Reference proteome</keyword>
<comment type="caution">
    <text evidence="1">The sequence shown here is derived from an EMBL/GenBank/DDBJ whole genome shotgun (WGS) entry which is preliminary data.</text>
</comment>
<dbReference type="PANTHER" id="PTHR11102">
    <property type="entry name" value="SEL-1-LIKE PROTEIN"/>
    <property type="match status" value="1"/>
</dbReference>
<dbReference type="PANTHER" id="PTHR11102:SF160">
    <property type="entry name" value="ERAD-ASSOCIATED E3 UBIQUITIN-PROTEIN LIGASE COMPONENT HRD3"/>
    <property type="match status" value="1"/>
</dbReference>
<dbReference type="Gene3D" id="1.25.40.10">
    <property type="entry name" value="Tetratricopeptide repeat domain"/>
    <property type="match status" value="1"/>
</dbReference>
<protein>
    <submittedName>
        <fullName evidence="1">TPR repeat protein</fullName>
    </submittedName>
</protein>